<accession>A0A2W1BCT0</accession>
<organism evidence="2 3">
    <name type="scientific">Helicoverpa armigera</name>
    <name type="common">Cotton bollworm</name>
    <name type="synonym">Heliothis armigera</name>
    <dbReference type="NCBI Taxonomy" id="29058"/>
    <lineage>
        <taxon>Eukaryota</taxon>
        <taxon>Metazoa</taxon>
        <taxon>Ecdysozoa</taxon>
        <taxon>Arthropoda</taxon>
        <taxon>Hexapoda</taxon>
        <taxon>Insecta</taxon>
        <taxon>Pterygota</taxon>
        <taxon>Neoptera</taxon>
        <taxon>Endopterygota</taxon>
        <taxon>Lepidoptera</taxon>
        <taxon>Glossata</taxon>
        <taxon>Ditrysia</taxon>
        <taxon>Noctuoidea</taxon>
        <taxon>Noctuidae</taxon>
        <taxon>Heliothinae</taxon>
        <taxon>Helicoverpa</taxon>
    </lineage>
</organism>
<feature type="compositionally biased region" description="Basic and acidic residues" evidence="1">
    <location>
        <begin position="75"/>
        <end position="89"/>
    </location>
</feature>
<name>A0A2W1BCT0_HELAM</name>
<evidence type="ECO:0000313" key="3">
    <source>
        <dbReference type="Proteomes" id="UP000249218"/>
    </source>
</evidence>
<feature type="compositionally biased region" description="Basic and acidic residues" evidence="1">
    <location>
        <begin position="12"/>
        <end position="23"/>
    </location>
</feature>
<feature type="compositionally biased region" description="Low complexity" evidence="1">
    <location>
        <begin position="192"/>
        <end position="201"/>
    </location>
</feature>
<feature type="compositionally biased region" description="Polar residues" evidence="1">
    <location>
        <begin position="244"/>
        <end position="261"/>
    </location>
</feature>
<feature type="compositionally biased region" description="Low complexity" evidence="1">
    <location>
        <begin position="116"/>
        <end position="129"/>
    </location>
</feature>
<feature type="non-terminal residue" evidence="2">
    <location>
        <position position="335"/>
    </location>
</feature>
<feature type="region of interest" description="Disordered" evidence="1">
    <location>
        <begin position="1"/>
        <end position="89"/>
    </location>
</feature>
<dbReference type="EMBL" id="KZ150374">
    <property type="protein sequence ID" value="PZC71127.1"/>
    <property type="molecule type" value="Genomic_DNA"/>
</dbReference>
<feature type="region of interest" description="Disordered" evidence="1">
    <location>
        <begin position="291"/>
        <end position="335"/>
    </location>
</feature>
<feature type="compositionally biased region" description="Polar residues" evidence="1">
    <location>
        <begin position="1"/>
        <end position="11"/>
    </location>
</feature>
<proteinExistence type="predicted"/>
<gene>
    <name evidence="2" type="primary">HaOG214057</name>
    <name evidence="2" type="ORF">B5X24_HaOG214057</name>
</gene>
<sequence length="335" mass="34199">MRQASDYNQDSNESKAYIKDRWGTRGYSAKSDSEKLDESSSSLVSDATGTTKTANARGFANEAESLNTFSVSADGRQKSKFASERAASEAYDKKKFEYVGADGTVVKNEESDESESSSTSTSSTTVVESPPAEVPPDHKGHHQKVWVNVDVPDVAGSGETDWSVEEKFETLENGVPCVLMKFVAKKPKKSTVISSSSSSSHNAHHSSKSSTSITSSSPIIIQGRDTTSVGSVTTTSATSAGPNGAQSTSGGSVNVGQTSSGIDVVIGPSSGPGSPAIIVQGRDTTQVASANSNGASVVGPNGAQTTSGGSVNVGQTSSGIDVVIGPGNNGGSGNQ</sequence>
<reference evidence="2 3" key="1">
    <citation type="journal article" date="2017" name="BMC Biol.">
        <title>Genomic innovations, transcriptional plasticity and gene loss underlying the evolution and divergence of two highly polyphagous and invasive Helicoverpa pest species.</title>
        <authorList>
            <person name="Pearce S.L."/>
            <person name="Clarke D.F."/>
            <person name="East P.D."/>
            <person name="Elfekih S."/>
            <person name="Gordon K.H."/>
            <person name="Jermiin L.S."/>
            <person name="McGaughran A."/>
            <person name="Oakeshott J.G."/>
            <person name="Papanikolaou A."/>
            <person name="Perera O.P."/>
            <person name="Rane R.V."/>
            <person name="Richards S."/>
            <person name="Tay W.T."/>
            <person name="Walsh T.K."/>
            <person name="Anderson A."/>
            <person name="Anderson C.J."/>
            <person name="Asgari S."/>
            <person name="Board P.G."/>
            <person name="Bretschneider A."/>
            <person name="Campbell P.M."/>
            <person name="Chertemps T."/>
            <person name="Christeller J.T."/>
            <person name="Coppin C.W."/>
            <person name="Downes S.J."/>
            <person name="Duan G."/>
            <person name="Farnsworth C.A."/>
            <person name="Good R.T."/>
            <person name="Han L.B."/>
            <person name="Han Y.C."/>
            <person name="Hatje K."/>
            <person name="Horne I."/>
            <person name="Huang Y.P."/>
            <person name="Hughes D.S."/>
            <person name="Jacquin-Joly E."/>
            <person name="James W."/>
            <person name="Jhangiani S."/>
            <person name="Kollmar M."/>
            <person name="Kuwar S.S."/>
            <person name="Li S."/>
            <person name="Liu N.Y."/>
            <person name="Maibeche M.T."/>
            <person name="Miller J.R."/>
            <person name="Montagne N."/>
            <person name="Perry T."/>
            <person name="Qu J."/>
            <person name="Song S.V."/>
            <person name="Sutton G.G."/>
            <person name="Vogel H."/>
            <person name="Walenz B.P."/>
            <person name="Xu W."/>
            <person name="Zhang H.J."/>
            <person name="Zou Z."/>
            <person name="Batterham P."/>
            <person name="Edwards O.R."/>
            <person name="Feyereisen R."/>
            <person name="Gibbs R.A."/>
            <person name="Heckel D.G."/>
            <person name="McGrath A."/>
            <person name="Robin C."/>
            <person name="Scherer S.E."/>
            <person name="Worley K.C."/>
            <person name="Wu Y.D."/>
        </authorList>
    </citation>
    <scope>NUCLEOTIDE SEQUENCE [LARGE SCALE GENOMIC DNA]</scope>
    <source>
        <strain evidence="2">Harm_GR_Male_#8</strain>
        <tissue evidence="2">Whole organism</tissue>
    </source>
</reference>
<feature type="region of interest" description="Disordered" evidence="1">
    <location>
        <begin position="104"/>
        <end position="143"/>
    </location>
</feature>
<feature type="compositionally biased region" description="Polar residues" evidence="1">
    <location>
        <begin position="302"/>
        <end position="319"/>
    </location>
</feature>
<protein>
    <submittedName>
        <fullName evidence="2">Uncharacterized protein</fullName>
    </submittedName>
</protein>
<feature type="compositionally biased region" description="Low complexity" evidence="1">
    <location>
        <begin position="208"/>
        <end position="241"/>
    </location>
</feature>
<evidence type="ECO:0000313" key="2">
    <source>
        <dbReference type="EMBL" id="PZC71127.1"/>
    </source>
</evidence>
<dbReference type="Proteomes" id="UP000249218">
    <property type="component" value="Unassembled WGS sequence"/>
</dbReference>
<dbReference type="AlphaFoldDB" id="A0A2W1BCT0"/>
<feature type="region of interest" description="Disordered" evidence="1">
    <location>
        <begin position="192"/>
        <end position="269"/>
    </location>
</feature>
<keyword evidence="3" id="KW-1185">Reference proteome</keyword>
<evidence type="ECO:0000256" key="1">
    <source>
        <dbReference type="SAM" id="MobiDB-lite"/>
    </source>
</evidence>
<dbReference type="OrthoDB" id="7432074at2759"/>